<comment type="caution">
    <text evidence="1">The sequence shown here is derived from an EMBL/GenBank/DDBJ whole genome shotgun (WGS) entry which is preliminary data.</text>
</comment>
<keyword evidence="2" id="KW-1185">Reference proteome</keyword>
<dbReference type="EMBL" id="BDQX01000362">
    <property type="protein sequence ID" value="GBG10911.1"/>
    <property type="molecule type" value="Genomic_DNA"/>
</dbReference>
<accession>A0A2R5F468</accession>
<dbReference type="AlphaFoldDB" id="A0A2R5F468"/>
<reference evidence="1 2" key="1">
    <citation type="submission" date="2017-08" db="EMBL/GenBank/DDBJ databases">
        <title>Substantial Increase in Enzyme Production by Combined Drug-Resistance Mutations in Paenibacillus agaridevorans.</title>
        <authorList>
            <person name="Tanaka Y."/>
            <person name="Funane K."/>
            <person name="Hosaka T."/>
            <person name="Shiwa Y."/>
            <person name="Fujita N."/>
            <person name="Miyazaki T."/>
            <person name="Yoshikawa H."/>
            <person name="Murakami K."/>
            <person name="Kasahara K."/>
            <person name="Inaoka T."/>
            <person name="Hiraga Y."/>
            <person name="Ochi K."/>
        </authorList>
    </citation>
    <scope>NUCLEOTIDE SEQUENCE [LARGE SCALE GENOMIC DNA]</scope>
    <source>
        <strain evidence="1 2">T-3040</strain>
    </source>
</reference>
<gene>
    <name evidence="1" type="ORF">PAT3040_05681</name>
</gene>
<name>A0A2R5F468_9BACL</name>
<sequence>MEAIHRLFYIADCRAKMNTLIEGDIFCKDEKSFTVLFILDPIYGNLIRYQLIKLTSA</sequence>
<proteinExistence type="predicted"/>
<dbReference type="Proteomes" id="UP000245202">
    <property type="component" value="Unassembled WGS sequence"/>
</dbReference>
<protein>
    <submittedName>
        <fullName evidence="1">Uncharacterized protein</fullName>
    </submittedName>
</protein>
<organism evidence="1 2">
    <name type="scientific">Paenibacillus agaridevorans</name>
    <dbReference type="NCBI Taxonomy" id="171404"/>
    <lineage>
        <taxon>Bacteria</taxon>
        <taxon>Bacillati</taxon>
        <taxon>Bacillota</taxon>
        <taxon>Bacilli</taxon>
        <taxon>Bacillales</taxon>
        <taxon>Paenibacillaceae</taxon>
        <taxon>Paenibacillus</taxon>
    </lineage>
</organism>
<evidence type="ECO:0000313" key="2">
    <source>
        <dbReference type="Proteomes" id="UP000245202"/>
    </source>
</evidence>
<evidence type="ECO:0000313" key="1">
    <source>
        <dbReference type="EMBL" id="GBG10911.1"/>
    </source>
</evidence>